<dbReference type="HAMAP" id="MF_00227">
    <property type="entry name" value="RNase_P"/>
    <property type="match status" value="1"/>
</dbReference>
<evidence type="ECO:0000256" key="1">
    <source>
        <dbReference type="ARBA" id="ARBA00022694"/>
    </source>
</evidence>
<proteinExistence type="inferred from homology"/>
<evidence type="ECO:0000313" key="8">
    <source>
        <dbReference type="EMBL" id="MDP5276079.1"/>
    </source>
</evidence>
<dbReference type="InterPro" id="IPR020568">
    <property type="entry name" value="Ribosomal_Su5_D2-typ_SF"/>
</dbReference>
<keyword evidence="5 6" id="KW-0694">RNA-binding</keyword>
<dbReference type="RefSeq" id="WP_305993384.1">
    <property type="nucleotide sequence ID" value="NZ_JAVAMP010000011.1"/>
</dbReference>
<dbReference type="GO" id="GO:0004526">
    <property type="term" value="F:ribonuclease P activity"/>
    <property type="evidence" value="ECO:0007669"/>
    <property type="project" value="UniProtKB-EC"/>
</dbReference>
<organism evidence="8 9">
    <name type="scientific">Chengkuizengella axinellae</name>
    <dbReference type="NCBI Taxonomy" id="3064388"/>
    <lineage>
        <taxon>Bacteria</taxon>
        <taxon>Bacillati</taxon>
        <taxon>Bacillota</taxon>
        <taxon>Bacilli</taxon>
        <taxon>Bacillales</taxon>
        <taxon>Paenibacillaceae</taxon>
        <taxon>Chengkuizengella</taxon>
    </lineage>
</organism>
<reference evidence="8 9" key="1">
    <citation type="submission" date="2023-08" db="EMBL/GenBank/DDBJ databases">
        <authorList>
            <person name="Park J.-S."/>
        </authorList>
    </citation>
    <scope>NUCLEOTIDE SEQUENCE [LARGE SCALE GENOMIC DNA]</scope>
    <source>
        <strain evidence="8 9">2205SS18-9</strain>
    </source>
</reference>
<evidence type="ECO:0000256" key="6">
    <source>
        <dbReference type="HAMAP-Rule" id="MF_00227"/>
    </source>
</evidence>
<evidence type="ECO:0000256" key="2">
    <source>
        <dbReference type="ARBA" id="ARBA00022722"/>
    </source>
</evidence>
<accession>A0ABT9J398</accession>
<comment type="caution">
    <text evidence="8">The sequence shown here is derived from an EMBL/GenBank/DDBJ whole genome shotgun (WGS) entry which is preliminary data.</text>
</comment>
<keyword evidence="4 6" id="KW-0378">Hydrolase</keyword>
<comment type="function">
    <text evidence="6">RNaseP catalyzes the removal of the 5'-leader sequence from pre-tRNA to produce the mature 5'-terminus. It can also cleave other RNA substrates such as 4.5S RNA. The protein component plays an auxiliary but essential role in vivo by binding to the 5'-leader sequence and broadening the substrate specificity of the ribozyme.</text>
</comment>
<comment type="subunit">
    <text evidence="6">Consists of a catalytic RNA component (M1 or rnpB) and a protein subunit.</text>
</comment>
<dbReference type="EMBL" id="JAVAMP010000011">
    <property type="protein sequence ID" value="MDP5276079.1"/>
    <property type="molecule type" value="Genomic_DNA"/>
</dbReference>
<dbReference type="PANTHER" id="PTHR33992:SF1">
    <property type="entry name" value="RIBONUCLEASE P PROTEIN COMPONENT"/>
    <property type="match status" value="1"/>
</dbReference>
<keyword evidence="2 6" id="KW-0540">Nuclease</keyword>
<dbReference type="SUPFAM" id="SSF54211">
    <property type="entry name" value="Ribosomal protein S5 domain 2-like"/>
    <property type="match status" value="1"/>
</dbReference>
<protein>
    <recommendedName>
        <fullName evidence="6 7">Ribonuclease P protein component</fullName>
        <shortName evidence="6">RNase P protein</shortName>
        <shortName evidence="6">RNaseP protein</shortName>
        <ecNumber evidence="6 7">3.1.26.5</ecNumber>
    </recommendedName>
    <alternativeName>
        <fullName evidence="6">Protein C5</fullName>
    </alternativeName>
</protein>
<dbReference type="Gene3D" id="3.30.230.10">
    <property type="match status" value="1"/>
</dbReference>
<dbReference type="NCBIfam" id="TIGR00188">
    <property type="entry name" value="rnpA"/>
    <property type="match status" value="1"/>
</dbReference>
<evidence type="ECO:0000313" key="9">
    <source>
        <dbReference type="Proteomes" id="UP001231941"/>
    </source>
</evidence>
<dbReference type="PANTHER" id="PTHR33992">
    <property type="entry name" value="RIBONUCLEASE P PROTEIN COMPONENT"/>
    <property type="match status" value="1"/>
</dbReference>
<comment type="similarity">
    <text evidence="6">Belongs to the RnpA family.</text>
</comment>
<evidence type="ECO:0000256" key="4">
    <source>
        <dbReference type="ARBA" id="ARBA00022801"/>
    </source>
</evidence>
<name>A0ABT9J398_9BACL</name>
<dbReference type="InterPro" id="IPR000100">
    <property type="entry name" value="RNase_P"/>
</dbReference>
<dbReference type="Proteomes" id="UP001231941">
    <property type="component" value="Unassembled WGS sequence"/>
</dbReference>
<gene>
    <name evidence="6 8" type="primary">rnpA</name>
    <name evidence="8" type="ORF">Q5Y73_18430</name>
</gene>
<comment type="catalytic activity">
    <reaction evidence="6">
        <text>Endonucleolytic cleavage of RNA, removing 5'-extranucleotides from tRNA precursor.</text>
        <dbReference type="EC" id="3.1.26.5"/>
    </reaction>
</comment>
<dbReference type="InterPro" id="IPR014721">
    <property type="entry name" value="Ribsml_uS5_D2-typ_fold_subgr"/>
</dbReference>
<keyword evidence="1 6" id="KW-0819">tRNA processing</keyword>
<dbReference type="EC" id="3.1.26.5" evidence="6 7"/>
<evidence type="ECO:0000256" key="5">
    <source>
        <dbReference type="ARBA" id="ARBA00022884"/>
    </source>
</evidence>
<sequence>MENKFRLKKREDFNFIYRYGKSTANHQFVVYYKQNSIHHFRLGISVSKKTGNAVVRNRMRRVIKEIARHHEDKIKGGYDLIIIVRKPAVIMDYHQIEKSILHVLRKASLIRKKNRGT</sequence>
<keyword evidence="3 6" id="KW-0255">Endonuclease</keyword>
<keyword evidence="9" id="KW-1185">Reference proteome</keyword>
<evidence type="ECO:0000256" key="3">
    <source>
        <dbReference type="ARBA" id="ARBA00022759"/>
    </source>
</evidence>
<evidence type="ECO:0000256" key="7">
    <source>
        <dbReference type="NCBIfam" id="TIGR00188"/>
    </source>
</evidence>
<dbReference type="Pfam" id="PF00825">
    <property type="entry name" value="Ribonuclease_P"/>
    <property type="match status" value="1"/>
</dbReference>